<reference evidence="1 2" key="1">
    <citation type="submission" date="2017-06" db="EMBL/GenBank/DDBJ databases">
        <authorList>
            <person name="Kim H.J."/>
            <person name="Triplett B.A."/>
        </authorList>
    </citation>
    <scope>NUCLEOTIDE SEQUENCE [LARGE SCALE GENOMIC DNA]</scope>
    <source>
        <strain evidence="1 2">DSM 45207</strain>
    </source>
</reference>
<dbReference type="Gene3D" id="3.90.1200.10">
    <property type="match status" value="1"/>
</dbReference>
<evidence type="ECO:0008006" key="3">
    <source>
        <dbReference type="Google" id="ProtNLM"/>
    </source>
</evidence>
<dbReference type="SUPFAM" id="SSF56112">
    <property type="entry name" value="Protein kinase-like (PK-like)"/>
    <property type="match status" value="1"/>
</dbReference>
<dbReference type="AlphaFoldDB" id="A0A238WYZ9"/>
<dbReference type="OrthoDB" id="144109at2"/>
<proteinExistence type="predicted"/>
<dbReference type="InterPro" id="IPR011009">
    <property type="entry name" value="Kinase-like_dom_sf"/>
</dbReference>
<protein>
    <recommendedName>
        <fullName evidence="3">Phosphotransferase enzyme family protein</fullName>
    </recommendedName>
</protein>
<name>A0A238WYZ9_9PSEU</name>
<evidence type="ECO:0000313" key="1">
    <source>
        <dbReference type="EMBL" id="SNR51680.1"/>
    </source>
</evidence>
<gene>
    <name evidence="1" type="ORF">SAMN06265360_10883</name>
</gene>
<accession>A0A238WYZ9</accession>
<organism evidence="1 2">
    <name type="scientific">Haloechinothrix alba</name>
    <dbReference type="NCBI Taxonomy" id="664784"/>
    <lineage>
        <taxon>Bacteria</taxon>
        <taxon>Bacillati</taxon>
        <taxon>Actinomycetota</taxon>
        <taxon>Actinomycetes</taxon>
        <taxon>Pseudonocardiales</taxon>
        <taxon>Pseudonocardiaceae</taxon>
        <taxon>Haloechinothrix</taxon>
    </lineage>
</organism>
<evidence type="ECO:0000313" key="2">
    <source>
        <dbReference type="Proteomes" id="UP000198348"/>
    </source>
</evidence>
<keyword evidence="2" id="KW-1185">Reference proteome</keyword>
<dbReference type="Proteomes" id="UP000198348">
    <property type="component" value="Unassembled WGS sequence"/>
</dbReference>
<dbReference type="RefSeq" id="WP_089301143.1">
    <property type="nucleotide sequence ID" value="NZ_FZNW01000008.1"/>
</dbReference>
<dbReference type="EMBL" id="FZNW01000008">
    <property type="protein sequence ID" value="SNR51680.1"/>
    <property type="molecule type" value="Genomic_DNA"/>
</dbReference>
<sequence>MSVHTSSAGDERAGNGAAADKLGAVVAAGESVLAQRFGAQITLIDPEDLHGSGPASVVRAKVDSSPFELPRTLVIKHYPGELDEQPDPFATESASYQLFTALSPEDRVCPELIAHDGSRRVLVLEDLGIAPTLEARLTEHDSRTAERTLLSWARTLGRMHATTAGREPDFNALLRRLGAKTDQQGEALPVTCDRLTRLLREHLLVDTPDQVIKRVHRAATWVTSQEYRAFSPTDLSPENNLVTDDGVRFLDFEHGCMRNALVDVAHLRAPFAFWEGALALPPGMSEAMVAAWSAEVTGVWPGLDDHEALAEGLLDSQLICVWSQSVRVLPELLEDPVSAGTQRPAAVRWCWQELAKQARQLGLAGIAEHAELVAQALDDRFGPGIELGLYPAFH</sequence>